<evidence type="ECO:0000313" key="4">
    <source>
        <dbReference type="EMBL" id="MDP9616306.1"/>
    </source>
</evidence>
<evidence type="ECO:0000256" key="2">
    <source>
        <dbReference type="SAM" id="Phobius"/>
    </source>
</evidence>
<dbReference type="InterPro" id="IPR000620">
    <property type="entry name" value="EamA_dom"/>
</dbReference>
<feature type="domain" description="EamA" evidence="3">
    <location>
        <begin position="12"/>
        <end position="68"/>
    </location>
</feature>
<keyword evidence="5" id="KW-1185">Reference proteome</keyword>
<dbReference type="Proteomes" id="UP001234880">
    <property type="component" value="Unassembled WGS sequence"/>
</dbReference>
<protein>
    <submittedName>
        <fullName evidence="4">Drug/metabolite transporter (DMT)-like permease</fullName>
    </submittedName>
</protein>
<evidence type="ECO:0000256" key="1">
    <source>
        <dbReference type="ARBA" id="ARBA00007362"/>
    </source>
</evidence>
<feature type="transmembrane region" description="Helical" evidence="2">
    <location>
        <begin position="46"/>
        <end position="62"/>
    </location>
</feature>
<keyword evidence="2" id="KW-1133">Transmembrane helix</keyword>
<comment type="caution">
    <text evidence="4">The sequence shown here is derived from an EMBL/GenBank/DDBJ whole genome shotgun (WGS) entry which is preliminary data.</text>
</comment>
<sequence length="94" mass="9871">MHASSALSVRQGVLYIVIAATAWGTGGAVAAELYDAGRIGPVAVSFWRFLTGLALLMAVHLVRRSRRQETAASLRGTFTANKLRCLVTGAGLAV</sequence>
<proteinExistence type="inferred from homology"/>
<dbReference type="EMBL" id="JAURUE010000002">
    <property type="protein sequence ID" value="MDP9616306.1"/>
    <property type="molecule type" value="Genomic_DNA"/>
</dbReference>
<comment type="similarity">
    <text evidence="1">Belongs to the EamA transporter family.</text>
</comment>
<organism evidence="4 5">
    <name type="scientific">Streptomyces demainii</name>
    <dbReference type="NCBI Taxonomy" id="588122"/>
    <lineage>
        <taxon>Bacteria</taxon>
        <taxon>Bacillati</taxon>
        <taxon>Actinomycetota</taxon>
        <taxon>Actinomycetes</taxon>
        <taxon>Kitasatosporales</taxon>
        <taxon>Streptomycetaceae</taxon>
        <taxon>Streptomyces</taxon>
    </lineage>
</organism>
<reference evidence="4 5" key="1">
    <citation type="submission" date="2023-07" db="EMBL/GenBank/DDBJ databases">
        <title>Sequencing the genomes of 1000 actinobacteria strains.</title>
        <authorList>
            <person name="Klenk H.-P."/>
        </authorList>
    </citation>
    <scope>NUCLEOTIDE SEQUENCE [LARGE SCALE GENOMIC DNA]</scope>
    <source>
        <strain evidence="4 5">DSM 41600</strain>
    </source>
</reference>
<feature type="transmembrane region" description="Helical" evidence="2">
    <location>
        <begin position="12"/>
        <end position="34"/>
    </location>
</feature>
<evidence type="ECO:0000313" key="5">
    <source>
        <dbReference type="Proteomes" id="UP001234880"/>
    </source>
</evidence>
<keyword evidence="2" id="KW-0812">Transmembrane</keyword>
<dbReference type="Pfam" id="PF00892">
    <property type="entry name" value="EamA"/>
    <property type="match status" value="1"/>
</dbReference>
<evidence type="ECO:0000259" key="3">
    <source>
        <dbReference type="Pfam" id="PF00892"/>
    </source>
</evidence>
<gene>
    <name evidence="4" type="ORF">JOF35_008644</name>
</gene>
<accession>A0ABT9L6I4</accession>
<name>A0ABT9L6I4_9ACTN</name>
<keyword evidence="2" id="KW-0472">Membrane</keyword>